<evidence type="ECO:0000256" key="9">
    <source>
        <dbReference type="ARBA" id="ARBA00023211"/>
    </source>
</evidence>
<evidence type="ECO:0000256" key="4">
    <source>
        <dbReference type="ARBA" id="ARBA00013081"/>
    </source>
</evidence>
<dbReference type="PANTHER" id="PTHR13832">
    <property type="entry name" value="PROTEIN PHOSPHATASE 2C"/>
    <property type="match status" value="1"/>
</dbReference>
<dbReference type="InterPro" id="IPR001932">
    <property type="entry name" value="PPM-type_phosphatase-like_dom"/>
</dbReference>
<feature type="domain" description="PPM-type phosphatase" evidence="14">
    <location>
        <begin position="28"/>
        <end position="297"/>
    </location>
</feature>
<dbReference type="Pfam" id="PF00481">
    <property type="entry name" value="PP2C"/>
    <property type="match status" value="1"/>
</dbReference>
<dbReference type="EMBL" id="CP001141">
    <property type="protein sequence ID" value="ACI65304.1"/>
    <property type="molecule type" value="Genomic_DNA"/>
</dbReference>
<keyword evidence="7" id="KW-0460">Magnesium</keyword>
<evidence type="ECO:0000313" key="15">
    <source>
        <dbReference type="EMBL" id="ACI65304.1"/>
    </source>
</evidence>
<evidence type="ECO:0000259" key="14">
    <source>
        <dbReference type="PROSITE" id="PS51746"/>
    </source>
</evidence>
<evidence type="ECO:0000256" key="12">
    <source>
        <dbReference type="RuleBase" id="RU003465"/>
    </source>
</evidence>
<organism evidence="15 16">
    <name type="scientific">Phaeodactylum tricornutum (strain CCAP 1055/1)</name>
    <dbReference type="NCBI Taxonomy" id="556484"/>
    <lineage>
        <taxon>Eukaryota</taxon>
        <taxon>Sar</taxon>
        <taxon>Stramenopiles</taxon>
        <taxon>Ochrophyta</taxon>
        <taxon>Bacillariophyta</taxon>
        <taxon>Bacillariophyceae</taxon>
        <taxon>Bacillariophycidae</taxon>
        <taxon>Naviculales</taxon>
        <taxon>Phaeodactylaceae</taxon>
        <taxon>Phaeodactylum</taxon>
    </lineage>
</organism>
<keyword evidence="6 12" id="KW-0378">Hydrolase</keyword>
<evidence type="ECO:0000256" key="13">
    <source>
        <dbReference type="SAM" id="MobiDB-lite"/>
    </source>
</evidence>
<dbReference type="FunCoup" id="B5Y3F6">
    <property type="interactions" value="17"/>
</dbReference>
<evidence type="ECO:0000256" key="11">
    <source>
        <dbReference type="ARBA" id="ARBA00048336"/>
    </source>
</evidence>
<dbReference type="EC" id="3.1.3.16" evidence="4"/>
<accession>B5Y3F6</accession>
<protein>
    <recommendedName>
        <fullName evidence="4">protein-serine/threonine phosphatase</fullName>
        <ecNumber evidence="4">3.1.3.16</ecNumber>
    </recommendedName>
</protein>
<dbReference type="InterPro" id="IPR000222">
    <property type="entry name" value="PP2C_BS"/>
</dbReference>
<dbReference type="GO" id="GO:0046872">
    <property type="term" value="F:metal ion binding"/>
    <property type="evidence" value="ECO:0007669"/>
    <property type="project" value="UniProtKB-KW"/>
</dbReference>
<keyword evidence="9" id="KW-0464">Manganese</keyword>
<comment type="catalytic activity">
    <reaction evidence="11">
        <text>O-phospho-L-threonyl-[protein] + H2O = L-threonyl-[protein] + phosphate</text>
        <dbReference type="Rhea" id="RHEA:47004"/>
        <dbReference type="Rhea" id="RHEA-COMP:11060"/>
        <dbReference type="Rhea" id="RHEA-COMP:11605"/>
        <dbReference type="ChEBI" id="CHEBI:15377"/>
        <dbReference type="ChEBI" id="CHEBI:30013"/>
        <dbReference type="ChEBI" id="CHEBI:43474"/>
        <dbReference type="ChEBI" id="CHEBI:61977"/>
        <dbReference type="EC" id="3.1.3.16"/>
    </reaction>
</comment>
<dbReference type="GO" id="GO:0016020">
    <property type="term" value="C:membrane"/>
    <property type="evidence" value="ECO:0007669"/>
    <property type="project" value="UniProtKB-SubCell"/>
</dbReference>
<keyword evidence="5" id="KW-0479">Metal-binding</keyword>
<evidence type="ECO:0000256" key="7">
    <source>
        <dbReference type="ARBA" id="ARBA00022842"/>
    </source>
</evidence>
<evidence type="ECO:0000256" key="1">
    <source>
        <dbReference type="ARBA" id="ARBA00001936"/>
    </source>
</evidence>
<reference evidence="15 16" key="1">
    <citation type="journal article" date="2008" name="Nature">
        <title>The Phaeodactylum genome reveals the evolutionary history of diatom genomes.</title>
        <authorList>
            <person name="Bowler C."/>
            <person name="Allen A.E."/>
            <person name="Badger J.H."/>
            <person name="Grimwood J."/>
            <person name="Jabbari K."/>
            <person name="Kuo A."/>
            <person name="Maheswari U."/>
            <person name="Martens C."/>
            <person name="Maumus F."/>
            <person name="Otillar R.P."/>
            <person name="Rayko E."/>
            <person name="Salamov A."/>
            <person name="Vandepoele K."/>
            <person name="Beszteri B."/>
            <person name="Gruber A."/>
            <person name="Heijde M."/>
            <person name="Katinka M."/>
            <person name="Mock T."/>
            <person name="Valentin K."/>
            <person name="Verret F."/>
            <person name="Berges J.A."/>
            <person name="Brownlee C."/>
            <person name="Cadoret J.P."/>
            <person name="Chiovitti A."/>
            <person name="Choi C.J."/>
            <person name="Coesel S."/>
            <person name="De Martino A."/>
            <person name="Detter J.C."/>
            <person name="Durkin C."/>
            <person name="Falciatore A."/>
            <person name="Fournet J."/>
            <person name="Haruta M."/>
            <person name="Huysman M.J."/>
            <person name="Jenkins B.D."/>
            <person name="Jiroutova K."/>
            <person name="Jorgensen R.E."/>
            <person name="Joubert Y."/>
            <person name="Kaplan A."/>
            <person name="Kroger N."/>
            <person name="Kroth P.G."/>
            <person name="La Roche J."/>
            <person name="Lindquist E."/>
            <person name="Lommer M."/>
            <person name="Martin-Jezequel V."/>
            <person name="Lopez P.J."/>
            <person name="Lucas S."/>
            <person name="Mangogna M."/>
            <person name="McGinnis K."/>
            <person name="Medlin L.K."/>
            <person name="Montsant A."/>
            <person name="Oudot-Le Secq M.P."/>
            <person name="Napoli C."/>
            <person name="Obornik M."/>
            <person name="Parker M.S."/>
            <person name="Petit J.L."/>
            <person name="Porcel B.M."/>
            <person name="Poulsen N."/>
            <person name="Robison M."/>
            <person name="Rychlewski L."/>
            <person name="Rynearson T.A."/>
            <person name="Schmutz J."/>
            <person name="Shapiro H."/>
            <person name="Siaut M."/>
            <person name="Stanley M."/>
            <person name="Sussman M.R."/>
            <person name="Taylor A.R."/>
            <person name="Vardi A."/>
            <person name="von Dassow P."/>
            <person name="Vyverman W."/>
            <person name="Willis A."/>
            <person name="Wyrwicz L.S."/>
            <person name="Rokhsar D.S."/>
            <person name="Weissenbach J."/>
            <person name="Armbrust E.V."/>
            <person name="Green B.R."/>
            <person name="Van de Peer Y."/>
            <person name="Grigoriev I.V."/>
        </authorList>
    </citation>
    <scope>NUCLEOTIDE SEQUENCE [LARGE SCALE GENOMIC DNA]</scope>
    <source>
        <strain evidence="15 16">CCAP 1055/1</strain>
    </source>
</reference>
<proteinExistence type="inferred from homology"/>
<dbReference type="InterPro" id="IPR036457">
    <property type="entry name" value="PPM-type-like_dom_sf"/>
</dbReference>
<dbReference type="InterPro" id="IPR015655">
    <property type="entry name" value="PP2C"/>
</dbReference>
<comment type="subcellular location">
    <subcellularLocation>
        <location evidence="2">Membrane</location>
        <topology evidence="2">Peripheral membrane protein</topology>
    </subcellularLocation>
</comment>
<dbReference type="OrthoDB" id="10264738at2759"/>
<dbReference type="CDD" id="cd00143">
    <property type="entry name" value="PP2Cc"/>
    <property type="match status" value="1"/>
</dbReference>
<feature type="non-terminal residue" evidence="15">
    <location>
        <position position="297"/>
    </location>
</feature>
<evidence type="ECO:0000313" key="16">
    <source>
        <dbReference type="Proteomes" id="UP000000759"/>
    </source>
</evidence>
<comment type="cofactor">
    <cofactor evidence="1">
        <name>Mn(2+)</name>
        <dbReference type="ChEBI" id="CHEBI:29035"/>
    </cofactor>
</comment>
<gene>
    <name evidence="15" type="ORF">PHATR_13365</name>
</gene>
<dbReference type="SUPFAM" id="SSF81606">
    <property type="entry name" value="PP2C-like"/>
    <property type="match status" value="1"/>
</dbReference>
<feature type="compositionally biased region" description="Polar residues" evidence="13">
    <location>
        <begin position="1"/>
        <end position="10"/>
    </location>
</feature>
<dbReference type="PROSITE" id="PS51746">
    <property type="entry name" value="PPM_2"/>
    <property type="match status" value="1"/>
</dbReference>
<dbReference type="SMART" id="SM00332">
    <property type="entry name" value="PP2Cc"/>
    <property type="match status" value="1"/>
</dbReference>
<evidence type="ECO:0000256" key="2">
    <source>
        <dbReference type="ARBA" id="ARBA00004170"/>
    </source>
</evidence>
<comment type="catalytic activity">
    <reaction evidence="10">
        <text>O-phospho-L-seryl-[protein] + H2O = L-seryl-[protein] + phosphate</text>
        <dbReference type="Rhea" id="RHEA:20629"/>
        <dbReference type="Rhea" id="RHEA-COMP:9863"/>
        <dbReference type="Rhea" id="RHEA-COMP:11604"/>
        <dbReference type="ChEBI" id="CHEBI:15377"/>
        <dbReference type="ChEBI" id="CHEBI:29999"/>
        <dbReference type="ChEBI" id="CHEBI:43474"/>
        <dbReference type="ChEBI" id="CHEBI:83421"/>
        <dbReference type="EC" id="3.1.3.16"/>
    </reaction>
</comment>
<evidence type="ECO:0000256" key="6">
    <source>
        <dbReference type="ARBA" id="ARBA00022801"/>
    </source>
</evidence>
<evidence type="ECO:0000256" key="5">
    <source>
        <dbReference type="ARBA" id="ARBA00022723"/>
    </source>
</evidence>
<evidence type="ECO:0000256" key="10">
    <source>
        <dbReference type="ARBA" id="ARBA00047761"/>
    </source>
</evidence>
<dbReference type="AlphaFoldDB" id="B5Y3F6"/>
<reference evidence="16" key="2">
    <citation type="submission" date="2008-08" db="EMBL/GenBank/DDBJ databases">
        <authorList>
            <consortium name="Diatom Consortium"/>
            <person name="Grigoriev I."/>
            <person name="Grimwood J."/>
            <person name="Kuo A."/>
            <person name="Otillar R.P."/>
            <person name="Salamov A."/>
            <person name="Detter J.C."/>
            <person name="Lindquist E."/>
            <person name="Shapiro H."/>
            <person name="Lucas S."/>
            <person name="Glavina del Rio T."/>
            <person name="Pitluck S."/>
            <person name="Rokhsar D."/>
            <person name="Bowler C."/>
        </authorList>
    </citation>
    <scope>GENOME REANNOTATION</scope>
    <source>
        <strain evidence="16">CCAP 1055/1</strain>
    </source>
</reference>
<dbReference type="Gene3D" id="3.60.40.10">
    <property type="entry name" value="PPM-type phosphatase domain"/>
    <property type="match status" value="1"/>
</dbReference>
<feature type="region of interest" description="Disordered" evidence="13">
    <location>
        <begin position="1"/>
        <end position="20"/>
    </location>
</feature>
<name>B5Y3F6_PHATC</name>
<evidence type="ECO:0000256" key="8">
    <source>
        <dbReference type="ARBA" id="ARBA00022912"/>
    </source>
</evidence>
<dbReference type="STRING" id="556484.B5Y3F6"/>
<dbReference type="SMART" id="SM00331">
    <property type="entry name" value="PP2C_SIG"/>
    <property type="match status" value="1"/>
</dbReference>
<evidence type="ECO:0000256" key="3">
    <source>
        <dbReference type="ARBA" id="ARBA00006702"/>
    </source>
</evidence>
<dbReference type="InParanoid" id="B5Y3F6"/>
<comment type="similarity">
    <text evidence="3 12">Belongs to the PP2C family.</text>
</comment>
<dbReference type="PANTHER" id="PTHR13832:SF803">
    <property type="entry name" value="PROTEIN PHOSPHATASE 1G"/>
    <property type="match status" value="1"/>
</dbReference>
<dbReference type="RefSeq" id="XP_002185834.1">
    <property type="nucleotide sequence ID" value="XM_002185798.1"/>
</dbReference>
<dbReference type="PaxDb" id="2850-Phatr13365"/>
<dbReference type="GeneID" id="7204597"/>
<dbReference type="GO" id="GO:0004722">
    <property type="term" value="F:protein serine/threonine phosphatase activity"/>
    <property type="evidence" value="ECO:0007669"/>
    <property type="project" value="UniProtKB-EC"/>
</dbReference>
<dbReference type="eggNOG" id="KOG0698">
    <property type="taxonomic scope" value="Eukaryota"/>
</dbReference>
<keyword evidence="8 12" id="KW-0904">Protein phosphatase</keyword>
<dbReference type="PROSITE" id="PS01032">
    <property type="entry name" value="PPM_1"/>
    <property type="match status" value="1"/>
</dbReference>
<keyword evidence="16" id="KW-1185">Reference proteome</keyword>
<sequence length="297" mass="32429">MGTYLSTPITEKNAESGESLDCPSTPVAWGVVDMQGWRKTMEDSHVAQTDIDVPAHHFEASHDPARHVDAKVFGVFDGHGGPEVARFCQLYLINVLTQQPTWQFESKTNAGNGRLTCNLPDHPIHAGATAIIAVIVGRTLTVANAGDSRAVLCRGGDTIAMSFDHKPFDNREISRITMAGGFVNQFGRVNGNLNLSRSIGDLKYKQGPIPPSEQMITAEPDITQILLEPRDEFVILGCDGIWDCLTNEQAVEYVRQRIETKTPAEIGTEMLDDIISVDPRVTQGIGGDNMTIMVVDL</sequence>
<dbReference type="Proteomes" id="UP000000759">
    <property type="component" value="Chromosome 11"/>
</dbReference>
<dbReference type="KEGG" id="pti:PHATR_13365"/>